<dbReference type="InterPro" id="IPR013106">
    <property type="entry name" value="Ig_V-set"/>
</dbReference>
<dbReference type="AlphaFoldDB" id="A0A3Q2DNE3"/>
<dbReference type="GO" id="GO:0016020">
    <property type="term" value="C:membrane"/>
    <property type="evidence" value="ECO:0007669"/>
    <property type="project" value="UniProtKB-SubCell"/>
</dbReference>
<dbReference type="InterPro" id="IPR003599">
    <property type="entry name" value="Ig_sub"/>
</dbReference>
<evidence type="ECO:0000259" key="4">
    <source>
        <dbReference type="PROSITE" id="PS50835"/>
    </source>
</evidence>
<dbReference type="SUPFAM" id="SSF48726">
    <property type="entry name" value="Immunoglobulin"/>
    <property type="match status" value="1"/>
</dbReference>
<evidence type="ECO:0000313" key="5">
    <source>
        <dbReference type="Ensembl" id="ENSCVAP00000021038.1"/>
    </source>
</evidence>
<protein>
    <recommendedName>
        <fullName evidence="4">Ig-like domain-containing protein</fullName>
    </recommendedName>
</protein>
<reference evidence="5" key="1">
    <citation type="submission" date="2025-08" db="UniProtKB">
        <authorList>
            <consortium name="Ensembl"/>
        </authorList>
    </citation>
    <scope>IDENTIFICATION</scope>
</reference>
<dbReference type="PROSITE" id="PS50835">
    <property type="entry name" value="IG_LIKE"/>
    <property type="match status" value="1"/>
</dbReference>
<dbReference type="GeneTree" id="ENSGT01120000273682"/>
<evidence type="ECO:0000256" key="1">
    <source>
        <dbReference type="ARBA" id="ARBA00004370"/>
    </source>
</evidence>
<dbReference type="Proteomes" id="UP000265020">
    <property type="component" value="Unassembled WGS sequence"/>
</dbReference>
<dbReference type="SMART" id="SM00409">
    <property type="entry name" value="IG"/>
    <property type="match status" value="1"/>
</dbReference>
<dbReference type="InterPro" id="IPR036179">
    <property type="entry name" value="Ig-like_dom_sf"/>
</dbReference>
<dbReference type="OMA" id="EDSTVIW"/>
<evidence type="ECO:0000256" key="3">
    <source>
        <dbReference type="ARBA" id="ARBA00023319"/>
    </source>
</evidence>
<comment type="subcellular location">
    <subcellularLocation>
        <location evidence="1">Membrane</location>
    </subcellularLocation>
</comment>
<keyword evidence="6" id="KW-1185">Reference proteome</keyword>
<dbReference type="InterPro" id="IPR007110">
    <property type="entry name" value="Ig-like_dom"/>
</dbReference>
<organism evidence="5 6">
    <name type="scientific">Cyprinodon variegatus</name>
    <name type="common">Sheepshead minnow</name>
    <dbReference type="NCBI Taxonomy" id="28743"/>
    <lineage>
        <taxon>Eukaryota</taxon>
        <taxon>Metazoa</taxon>
        <taxon>Chordata</taxon>
        <taxon>Craniata</taxon>
        <taxon>Vertebrata</taxon>
        <taxon>Euteleostomi</taxon>
        <taxon>Actinopterygii</taxon>
        <taxon>Neopterygii</taxon>
        <taxon>Teleostei</taxon>
        <taxon>Neoteleostei</taxon>
        <taxon>Acanthomorphata</taxon>
        <taxon>Ovalentaria</taxon>
        <taxon>Atherinomorphae</taxon>
        <taxon>Cyprinodontiformes</taxon>
        <taxon>Cyprinodontidae</taxon>
        <taxon>Cyprinodon</taxon>
    </lineage>
</organism>
<evidence type="ECO:0000313" key="6">
    <source>
        <dbReference type="Proteomes" id="UP000265020"/>
    </source>
</evidence>
<dbReference type="Gene3D" id="2.60.40.10">
    <property type="entry name" value="Immunoglobulins"/>
    <property type="match status" value="1"/>
</dbReference>
<keyword evidence="3" id="KW-0393">Immunoglobulin domain</keyword>
<accession>A0A3Q2DNE3</accession>
<feature type="domain" description="Ig-like" evidence="4">
    <location>
        <begin position="17"/>
        <end position="129"/>
    </location>
</feature>
<dbReference type="PANTHER" id="PTHR24100">
    <property type="entry name" value="BUTYROPHILIN"/>
    <property type="match status" value="1"/>
</dbReference>
<name>A0A3Q2DNE3_CYPVA</name>
<reference evidence="5" key="2">
    <citation type="submission" date="2025-09" db="UniProtKB">
        <authorList>
            <consortium name="Ensembl"/>
        </authorList>
    </citation>
    <scope>IDENTIFICATION</scope>
</reference>
<dbReference type="Pfam" id="PF07686">
    <property type="entry name" value="V-set"/>
    <property type="match status" value="1"/>
</dbReference>
<dbReference type="InterPro" id="IPR050504">
    <property type="entry name" value="IgSF_BTN/MOG"/>
</dbReference>
<dbReference type="InterPro" id="IPR013783">
    <property type="entry name" value="Ig-like_fold"/>
</dbReference>
<proteinExistence type="predicted"/>
<keyword evidence="2" id="KW-0472">Membrane</keyword>
<evidence type="ECO:0000256" key="2">
    <source>
        <dbReference type="ARBA" id="ARBA00023136"/>
    </source>
</evidence>
<dbReference type="Ensembl" id="ENSCVAT00000012834.1">
    <property type="protein sequence ID" value="ENSCVAP00000021038.1"/>
    <property type="gene ID" value="ENSCVAG00000002795.1"/>
</dbReference>
<sequence length="213" mass="23926">MDFVDLVQRAIPQCIAPSLIFLFVVPSEHQVVVKEGADSVTLPFRTTPDLPGETVVRWWDKKDNVVYVYKNGKDEEEERDKDYRGRAKMKDDLLKTGDLSLTLIKPTKKDSGRYYCGVHHQNIRRKAIVHLKVKGLFLSSVSLLQTAVDEVDRPQNQPEDIGTRTTNKTPLLAEEALTISRKINQMSLQPCGKVAATLTVNGSLIQFTVCSLS</sequence>